<evidence type="ECO:0000313" key="1">
    <source>
        <dbReference type="EMBL" id="KCW88653.1"/>
    </source>
</evidence>
<sequence>MFIKYRRDRKIAIHLQLQSMELLKQCPSKFNLEEFQEMYLRNVYHFVWQQAHATSIKQAMSNILVRRC</sequence>
<dbReference type="AlphaFoldDB" id="A0A059DD11"/>
<gene>
    <name evidence="1" type="ORF">EUGRSUZ_A01017</name>
</gene>
<accession>A0A059DD11</accession>
<dbReference type="EMBL" id="KK198753">
    <property type="protein sequence ID" value="KCW88653.1"/>
    <property type="molecule type" value="Genomic_DNA"/>
</dbReference>
<proteinExistence type="predicted"/>
<reference evidence="1" key="1">
    <citation type="submission" date="2013-07" db="EMBL/GenBank/DDBJ databases">
        <title>The genome of Eucalyptus grandis.</title>
        <authorList>
            <person name="Schmutz J."/>
            <person name="Hayes R."/>
            <person name="Myburg A."/>
            <person name="Tuskan G."/>
            <person name="Grattapaglia D."/>
            <person name="Rokhsar D.S."/>
        </authorList>
    </citation>
    <scope>NUCLEOTIDE SEQUENCE</scope>
    <source>
        <tissue evidence="1">Leaf extractions</tissue>
    </source>
</reference>
<organism evidence="1">
    <name type="scientific">Eucalyptus grandis</name>
    <name type="common">Flooded gum</name>
    <dbReference type="NCBI Taxonomy" id="71139"/>
    <lineage>
        <taxon>Eukaryota</taxon>
        <taxon>Viridiplantae</taxon>
        <taxon>Streptophyta</taxon>
        <taxon>Embryophyta</taxon>
        <taxon>Tracheophyta</taxon>
        <taxon>Spermatophyta</taxon>
        <taxon>Magnoliopsida</taxon>
        <taxon>eudicotyledons</taxon>
        <taxon>Gunneridae</taxon>
        <taxon>Pentapetalae</taxon>
        <taxon>rosids</taxon>
        <taxon>malvids</taxon>
        <taxon>Myrtales</taxon>
        <taxon>Myrtaceae</taxon>
        <taxon>Myrtoideae</taxon>
        <taxon>Eucalypteae</taxon>
        <taxon>Eucalyptus</taxon>
    </lineage>
</organism>
<dbReference type="InParanoid" id="A0A059DD11"/>
<dbReference type="Gramene" id="KCW88653">
    <property type="protein sequence ID" value="KCW88653"/>
    <property type="gene ID" value="EUGRSUZ_A01017"/>
</dbReference>
<name>A0A059DD11_EUCGR</name>
<protein>
    <submittedName>
        <fullName evidence="1">Uncharacterized protein</fullName>
    </submittedName>
</protein>